<evidence type="ECO:0000313" key="3">
    <source>
        <dbReference type="Proteomes" id="UP000192448"/>
    </source>
</evidence>
<evidence type="ECO:0000313" key="2">
    <source>
        <dbReference type="EMBL" id="ORA38087.1"/>
    </source>
</evidence>
<evidence type="ECO:0000256" key="1">
    <source>
        <dbReference type="SAM" id="MobiDB-lite"/>
    </source>
</evidence>
<dbReference type="RefSeq" id="WP_083161537.1">
    <property type="nucleotide sequence ID" value="NZ_MVHF01000004.1"/>
</dbReference>
<gene>
    <name evidence="2" type="ORF">BST13_05685</name>
</gene>
<sequence length="96" mass="10610">MSSAPAQPDDAGEPCPTPEKRTYRSKAKANRYQRRRRPPAGEKKDRLYPYLCPCGEHWHLTHQSPAQQARIAARIAAQAAAAAAAQAARDEEREAS</sequence>
<name>A0A1X0B6X3_9MYCO</name>
<organism evidence="2 3">
    <name type="scientific">Mycobacterium aquaticum</name>
    <dbReference type="NCBI Taxonomy" id="1927124"/>
    <lineage>
        <taxon>Bacteria</taxon>
        <taxon>Bacillati</taxon>
        <taxon>Actinomycetota</taxon>
        <taxon>Actinomycetes</taxon>
        <taxon>Mycobacteriales</taxon>
        <taxon>Mycobacteriaceae</taxon>
        <taxon>Mycobacterium</taxon>
    </lineage>
</organism>
<dbReference type="EMBL" id="MVHF01000004">
    <property type="protein sequence ID" value="ORA38087.1"/>
    <property type="molecule type" value="Genomic_DNA"/>
</dbReference>
<dbReference type="Proteomes" id="UP000192448">
    <property type="component" value="Unassembled WGS sequence"/>
</dbReference>
<keyword evidence="3" id="KW-1185">Reference proteome</keyword>
<dbReference type="AlphaFoldDB" id="A0A1X0B6X3"/>
<feature type="region of interest" description="Disordered" evidence="1">
    <location>
        <begin position="1"/>
        <end position="46"/>
    </location>
</feature>
<reference evidence="2 3" key="1">
    <citation type="submission" date="2017-02" db="EMBL/GenBank/DDBJ databases">
        <title>The new phylogeny of genus Mycobacterium.</title>
        <authorList>
            <person name="Tortoli E."/>
            <person name="Trovato A."/>
            <person name="Cirillo D.M."/>
        </authorList>
    </citation>
    <scope>NUCLEOTIDE SEQUENCE [LARGE SCALE GENOMIC DNA]</scope>
    <source>
        <strain evidence="2 3">RW6</strain>
    </source>
</reference>
<protein>
    <submittedName>
        <fullName evidence="2">Uncharacterized protein</fullName>
    </submittedName>
</protein>
<dbReference type="STRING" id="1927124.BST13_05685"/>
<comment type="caution">
    <text evidence="2">The sequence shown here is derived from an EMBL/GenBank/DDBJ whole genome shotgun (WGS) entry which is preliminary data.</text>
</comment>
<dbReference type="OrthoDB" id="4571241at2"/>
<proteinExistence type="predicted"/>
<feature type="compositionally biased region" description="Basic residues" evidence="1">
    <location>
        <begin position="23"/>
        <end position="38"/>
    </location>
</feature>
<accession>A0A1X0B6X3</accession>